<evidence type="ECO:0000313" key="1">
    <source>
        <dbReference type="EMBL" id="ACD03475.1"/>
    </source>
</evidence>
<dbReference type="Proteomes" id="UP000011274">
    <property type="component" value="Segment"/>
</dbReference>
<name>B2YFZ3_MHVB</name>
<dbReference type="EMBL" id="EU522111">
    <property type="protein sequence ID" value="ACD03475.1"/>
    <property type="molecule type" value="Genomic_DNA"/>
</dbReference>
<organism evidence="1 2">
    <name type="scientific">Musca hytrovirus</name>
    <name type="common">isolate Musca domestica/United States/Boucias/-</name>
    <name type="synonym">MHV</name>
    <dbReference type="NCBI Taxonomy" id="523909"/>
    <lineage>
        <taxon>Viruses</taxon>
        <taxon>Viruses incertae sedis</taxon>
        <taxon>Naldaviricetes</taxon>
        <taxon>Lefavirales</taxon>
        <taxon>Hytrosaviridae</taxon>
        <taxon>Muscavirus</taxon>
        <taxon>Muscavirus musdomesticae</taxon>
    </lineage>
</organism>
<keyword evidence="2" id="KW-1185">Reference proteome</keyword>
<reference evidence="1 2" key="1">
    <citation type="journal article" date="2008" name="Virology">
        <title>Sequence analysis of a non-classified, non-occluded DNA virus that causes salivary gland hypertrophy of Musca domestica, MdSGHV.</title>
        <authorList>
            <person name="Garcia-Maruniak A."/>
            <person name="Maruniak J.E."/>
            <person name="Farmerie W."/>
            <person name="Boucias D.G."/>
        </authorList>
    </citation>
    <scope>NUCLEOTIDE SEQUENCE [LARGE SCALE GENOMIC DNA]</scope>
    <source>
        <strain evidence="2">Isolate Musca domestica/United States/Boucias/-</strain>
    </source>
</reference>
<organismHost>
    <name type="scientific">Musca domestica</name>
    <name type="common">House fly</name>
    <dbReference type="NCBI Taxonomy" id="7370"/>
</organismHost>
<gene>
    <name evidence="1" type="ORF">MdSGHV016</name>
</gene>
<proteinExistence type="predicted"/>
<evidence type="ECO:0000313" key="2">
    <source>
        <dbReference type="Proteomes" id="UP000011274"/>
    </source>
</evidence>
<dbReference type="GeneID" id="6295413"/>
<accession>B2YFZ3</accession>
<dbReference type="KEGG" id="vg:6295413"/>
<dbReference type="RefSeq" id="YP_001883344.1">
    <property type="nucleotide sequence ID" value="NC_010671.1"/>
</dbReference>
<sequence>MSSGNDQKITIKMNRFHRLALWCQDCDSYWQLPNYLVVFHGRYDDELLRRLIKINLYLYSGMLRLDKAKCFGENYDFETELRGVFDEVKMNLRSQSKDVKILDVDIVSCLEENMSSLVDFVVQMKSSFDLMSVKVLEYSPKNFLSKLDVLRKNITRSLAEDGNLKCALDNLMDLNISGLDTLVQCVGIIFNCFYILCIELTEPDEQTPGVVYCRDPTVVIERLANISAQNYLYKYKRRWLLYYRELLSETRCLFDAATYAELSQSGNFSVIENALYEALIVRNTTLYKELTILRHMDRYPKTVEEVYGWWSGRTKEQMKHLYSLLDDTVSMDKRSTLLPFILTRNMPAKDRMFHDIYSVLKMFDRINPELSTAIGFILRIYPEVYEQVYFPDREKYMSATACSSSSSEETPTDVLDNIRDKNTLRRCENNRCQQKNGGKNVVWNLNTFEVGKHSMNTVFKELIKNPRIFEEIFAYANKNLNVSLDTNSFLKKTKKIVYK</sequence>
<protein>
    <submittedName>
        <fullName evidence="1">Uncharacterized protein</fullName>
    </submittedName>
</protein>